<evidence type="ECO:0000313" key="7">
    <source>
        <dbReference type="EMBL" id="SMX21941.1"/>
    </source>
</evidence>
<keyword evidence="7" id="KW-0560">Oxidoreductase</keyword>
<dbReference type="OrthoDB" id="9793634at2"/>
<dbReference type="Proteomes" id="UP000201838">
    <property type="component" value="Unassembled WGS sequence"/>
</dbReference>
<name>A0A238IV98_9RHOB</name>
<evidence type="ECO:0000313" key="8">
    <source>
        <dbReference type="Proteomes" id="UP000201838"/>
    </source>
</evidence>
<keyword evidence="5" id="KW-0732">Signal</keyword>
<evidence type="ECO:0000256" key="1">
    <source>
        <dbReference type="ARBA" id="ARBA00022617"/>
    </source>
</evidence>
<dbReference type="GO" id="GO:0009055">
    <property type="term" value="F:electron transfer activity"/>
    <property type="evidence" value="ECO:0007669"/>
    <property type="project" value="InterPro"/>
</dbReference>
<dbReference type="Gene3D" id="1.10.760.10">
    <property type="entry name" value="Cytochrome c-like domain"/>
    <property type="match status" value="1"/>
</dbReference>
<dbReference type="GO" id="GO:0016491">
    <property type="term" value="F:oxidoreductase activity"/>
    <property type="evidence" value="ECO:0007669"/>
    <property type="project" value="UniProtKB-KW"/>
</dbReference>
<evidence type="ECO:0000256" key="3">
    <source>
        <dbReference type="ARBA" id="ARBA00023004"/>
    </source>
</evidence>
<sequence length="156" mass="16308">MKKLLTVAATATLVALPISAETVAPTNVAFSDGAVSGSLTGVAGNPAEGRVLMNKGSGNCIACHAVSDLNDLPFHGEIGPNLDGVGDRWSEAELRGIIANAKEMFPETMMPSFYRTTGYVRPGNAFTGKAAQGELEPLLTAQQVEDVVAYLLTLKE</sequence>
<evidence type="ECO:0000256" key="4">
    <source>
        <dbReference type="PROSITE-ProRule" id="PRU00433"/>
    </source>
</evidence>
<keyword evidence="8" id="KW-1185">Reference proteome</keyword>
<evidence type="ECO:0000259" key="6">
    <source>
        <dbReference type="PROSITE" id="PS51007"/>
    </source>
</evidence>
<dbReference type="RefSeq" id="WP_093971967.1">
    <property type="nucleotide sequence ID" value="NZ_FXXQ01000001.1"/>
</dbReference>
<dbReference type="GO" id="GO:0020037">
    <property type="term" value="F:heme binding"/>
    <property type="evidence" value="ECO:0007669"/>
    <property type="project" value="InterPro"/>
</dbReference>
<accession>A0A238IV98</accession>
<keyword evidence="3 4" id="KW-0408">Iron</keyword>
<evidence type="ECO:0000256" key="5">
    <source>
        <dbReference type="SAM" id="SignalP"/>
    </source>
</evidence>
<dbReference type="AlphaFoldDB" id="A0A238IV98"/>
<gene>
    <name evidence="7" type="primary">ctaC_1</name>
    <name evidence="7" type="ORF">BOA8489_00028</name>
</gene>
<organism evidence="7 8">
    <name type="scientific">Boseongicola aestuarii</name>
    <dbReference type="NCBI Taxonomy" id="1470561"/>
    <lineage>
        <taxon>Bacteria</taxon>
        <taxon>Pseudomonadati</taxon>
        <taxon>Pseudomonadota</taxon>
        <taxon>Alphaproteobacteria</taxon>
        <taxon>Rhodobacterales</taxon>
        <taxon>Paracoccaceae</taxon>
        <taxon>Boseongicola</taxon>
    </lineage>
</organism>
<dbReference type="InterPro" id="IPR030999">
    <property type="entry name" value="Thiosulf_SoxX"/>
</dbReference>
<proteinExistence type="predicted"/>
<feature type="domain" description="Cytochrome c" evidence="6">
    <location>
        <begin position="44"/>
        <end position="155"/>
    </location>
</feature>
<reference evidence="7 8" key="1">
    <citation type="submission" date="2017-05" db="EMBL/GenBank/DDBJ databases">
        <authorList>
            <person name="Song R."/>
            <person name="Chenine A.L."/>
            <person name="Ruprecht R.M."/>
        </authorList>
    </citation>
    <scope>NUCLEOTIDE SEQUENCE [LARGE SCALE GENOMIC DNA]</scope>
    <source>
        <strain evidence="7 8">CECT 8489</strain>
    </source>
</reference>
<dbReference type="EC" id="1.9.3.1" evidence="7"/>
<keyword evidence="1 4" id="KW-0349">Heme</keyword>
<dbReference type="EMBL" id="FXXQ01000001">
    <property type="protein sequence ID" value="SMX21941.1"/>
    <property type="molecule type" value="Genomic_DNA"/>
</dbReference>
<dbReference type="SUPFAM" id="SSF46626">
    <property type="entry name" value="Cytochrome c"/>
    <property type="match status" value="1"/>
</dbReference>
<dbReference type="PROSITE" id="PS51007">
    <property type="entry name" value="CYTC"/>
    <property type="match status" value="1"/>
</dbReference>
<dbReference type="GO" id="GO:0046872">
    <property type="term" value="F:metal ion binding"/>
    <property type="evidence" value="ECO:0007669"/>
    <property type="project" value="UniProtKB-KW"/>
</dbReference>
<evidence type="ECO:0000256" key="2">
    <source>
        <dbReference type="ARBA" id="ARBA00022723"/>
    </source>
</evidence>
<dbReference type="InterPro" id="IPR009056">
    <property type="entry name" value="Cyt_c-like_dom"/>
</dbReference>
<dbReference type="Pfam" id="PF00034">
    <property type="entry name" value="Cytochrom_C"/>
    <property type="match status" value="1"/>
</dbReference>
<dbReference type="InterPro" id="IPR036909">
    <property type="entry name" value="Cyt_c-like_dom_sf"/>
</dbReference>
<keyword evidence="2 4" id="KW-0479">Metal-binding</keyword>
<protein>
    <submittedName>
        <fullName evidence="7">Cytochrome c oxidase subunit 2</fullName>
        <ecNumber evidence="7">1.9.3.1</ecNumber>
    </submittedName>
</protein>
<feature type="chain" id="PRO_5012398738" evidence="5">
    <location>
        <begin position="21"/>
        <end position="156"/>
    </location>
</feature>
<dbReference type="NCBIfam" id="TIGR04485">
    <property type="entry name" value="thiosulf_SoxX"/>
    <property type="match status" value="1"/>
</dbReference>
<feature type="signal peptide" evidence="5">
    <location>
        <begin position="1"/>
        <end position="20"/>
    </location>
</feature>